<dbReference type="InParanoid" id="J9DCJ4"/>
<dbReference type="Gene3D" id="1.20.58.870">
    <property type="match status" value="1"/>
</dbReference>
<dbReference type="GO" id="GO:0006279">
    <property type="term" value="P:premeiotic DNA replication"/>
    <property type="evidence" value="ECO:0007669"/>
    <property type="project" value="UniProtKB-ARBA"/>
</dbReference>
<dbReference type="PANTHER" id="PTHR11630:SF43">
    <property type="entry name" value="DNA REPLICATION LICENSING FACTOR MCM6"/>
    <property type="match status" value="1"/>
</dbReference>
<comment type="similarity">
    <text evidence="2 12">Belongs to the MCM family.</text>
</comment>
<dbReference type="SUPFAM" id="SSF50249">
    <property type="entry name" value="Nucleic acid-binding proteins"/>
    <property type="match status" value="1"/>
</dbReference>
<dbReference type="InterPro" id="IPR001208">
    <property type="entry name" value="MCM_dom"/>
</dbReference>
<dbReference type="Pfam" id="PF17855">
    <property type="entry name" value="MCM_lid"/>
    <property type="match status" value="1"/>
</dbReference>
<dbReference type="GO" id="GO:0031261">
    <property type="term" value="C:DNA replication preinitiation complex"/>
    <property type="evidence" value="ECO:0007669"/>
    <property type="project" value="UniProtKB-ARBA"/>
</dbReference>
<protein>
    <recommendedName>
        <fullName evidence="3">DNA helicase</fullName>
        <ecNumber evidence="3">3.6.4.12</ecNumber>
    </recommendedName>
</protein>
<organism evidence="14 15">
    <name type="scientific">Edhazardia aedis (strain USNM 41457)</name>
    <name type="common">Microsporidian parasite</name>
    <dbReference type="NCBI Taxonomy" id="1003232"/>
    <lineage>
        <taxon>Eukaryota</taxon>
        <taxon>Fungi</taxon>
        <taxon>Fungi incertae sedis</taxon>
        <taxon>Microsporidia</taxon>
        <taxon>Edhazardia</taxon>
    </lineage>
</organism>
<dbReference type="PRINTS" id="PR01657">
    <property type="entry name" value="MCMFAMILY"/>
</dbReference>
<keyword evidence="6" id="KW-0378">Hydrolase</keyword>
<evidence type="ECO:0000256" key="3">
    <source>
        <dbReference type="ARBA" id="ARBA00012551"/>
    </source>
</evidence>
<evidence type="ECO:0000256" key="7">
    <source>
        <dbReference type="ARBA" id="ARBA00022806"/>
    </source>
</evidence>
<evidence type="ECO:0000256" key="4">
    <source>
        <dbReference type="ARBA" id="ARBA00022705"/>
    </source>
</evidence>
<dbReference type="HOGENOM" id="CLU_000995_3_2_1"/>
<keyword evidence="11" id="KW-0131">Cell cycle</keyword>
<dbReference type="GO" id="GO:0043596">
    <property type="term" value="C:nuclear replication fork"/>
    <property type="evidence" value="ECO:0007669"/>
    <property type="project" value="UniProtKB-ARBA"/>
</dbReference>
<evidence type="ECO:0000256" key="10">
    <source>
        <dbReference type="ARBA" id="ARBA00023242"/>
    </source>
</evidence>
<name>J9DCJ4_EDHAE</name>
<dbReference type="SUPFAM" id="SSF52540">
    <property type="entry name" value="P-loop containing nucleoside triphosphate hydrolases"/>
    <property type="match status" value="1"/>
</dbReference>
<dbReference type="InterPro" id="IPR033762">
    <property type="entry name" value="MCM_OB"/>
</dbReference>
<accession>J9DCJ4</accession>
<dbReference type="GO" id="GO:0097373">
    <property type="term" value="C:MCM core complex"/>
    <property type="evidence" value="ECO:0007669"/>
    <property type="project" value="UniProtKB-ARBA"/>
</dbReference>
<evidence type="ECO:0000256" key="5">
    <source>
        <dbReference type="ARBA" id="ARBA00022741"/>
    </source>
</evidence>
<dbReference type="InterPro" id="IPR027417">
    <property type="entry name" value="P-loop_NTPase"/>
</dbReference>
<evidence type="ECO:0000256" key="11">
    <source>
        <dbReference type="ARBA" id="ARBA00023306"/>
    </source>
</evidence>
<dbReference type="GO" id="GO:0042555">
    <property type="term" value="C:MCM complex"/>
    <property type="evidence" value="ECO:0007669"/>
    <property type="project" value="UniProtKB-ARBA"/>
</dbReference>
<keyword evidence="15" id="KW-1185">Reference proteome</keyword>
<evidence type="ECO:0000256" key="6">
    <source>
        <dbReference type="ARBA" id="ARBA00022801"/>
    </source>
</evidence>
<dbReference type="GO" id="GO:0016787">
    <property type="term" value="F:hydrolase activity"/>
    <property type="evidence" value="ECO:0007669"/>
    <property type="project" value="UniProtKB-KW"/>
</dbReference>
<dbReference type="Gene3D" id="3.40.50.300">
    <property type="entry name" value="P-loop containing nucleotide triphosphate hydrolases"/>
    <property type="match status" value="1"/>
</dbReference>
<evidence type="ECO:0000256" key="2">
    <source>
        <dbReference type="ARBA" id="ARBA00008010"/>
    </source>
</evidence>
<evidence type="ECO:0000256" key="1">
    <source>
        <dbReference type="ARBA" id="ARBA00004123"/>
    </source>
</evidence>
<proteinExistence type="inferred from homology"/>
<dbReference type="EMBL" id="AFBI03000008">
    <property type="protein sequence ID" value="EJW05184.1"/>
    <property type="molecule type" value="Genomic_DNA"/>
</dbReference>
<reference evidence="15" key="2">
    <citation type="submission" date="2015-07" db="EMBL/GenBank/DDBJ databases">
        <title>Contrasting host-pathogen interactions and genome evolution in two generalist and specialist microsporidian pathogens of mosquitoes.</title>
        <authorList>
            <consortium name="The Broad Institute Genomics Platform"/>
            <consortium name="The Broad Institute Genome Sequencing Center for Infectious Disease"/>
            <person name="Cuomo C.A."/>
            <person name="Sanscrainte N.D."/>
            <person name="Goldberg J.M."/>
            <person name="Heiman D."/>
            <person name="Young S."/>
            <person name="Zeng Q."/>
            <person name="Becnel J.J."/>
            <person name="Birren B.W."/>
        </authorList>
    </citation>
    <scope>NUCLEOTIDE SEQUENCE [LARGE SCALE GENOMIC DNA]</scope>
    <source>
        <strain evidence="15">USNM 41457</strain>
    </source>
</reference>
<dbReference type="InterPro" id="IPR041562">
    <property type="entry name" value="MCM_lid"/>
</dbReference>
<dbReference type="PROSITE" id="PS50051">
    <property type="entry name" value="MCM_2"/>
    <property type="match status" value="1"/>
</dbReference>
<reference evidence="14 15" key="1">
    <citation type="submission" date="2011-08" db="EMBL/GenBank/DDBJ databases">
        <authorList>
            <person name="Liu Z.J."/>
            <person name="Shi F.L."/>
            <person name="Lu J.Q."/>
            <person name="Li M."/>
            <person name="Wang Z.L."/>
        </authorList>
    </citation>
    <scope>NUCLEOTIDE SEQUENCE [LARGE SCALE GENOMIC DNA]</scope>
    <source>
        <strain evidence="14 15">USNM 41457</strain>
    </source>
</reference>
<evidence type="ECO:0000256" key="9">
    <source>
        <dbReference type="ARBA" id="ARBA00023125"/>
    </source>
</evidence>
<dbReference type="GO" id="GO:0000727">
    <property type="term" value="P:double-strand break repair via break-induced replication"/>
    <property type="evidence" value="ECO:0007669"/>
    <property type="project" value="TreeGrafter"/>
</dbReference>
<dbReference type="PANTHER" id="PTHR11630">
    <property type="entry name" value="DNA REPLICATION LICENSING FACTOR MCM FAMILY MEMBER"/>
    <property type="match status" value="1"/>
</dbReference>
<sequence>MEAKLFEERFYKFLSTPETYTLVDECLHKNQSYIPINLQELLNLDVGLYQCLIDNFSLYHEHVRVTIYKFLMDKRENFNLDQNIIHNSSKYVGESAPPRDISENPYVEYSFPISTDETFMLEPVYIKNPLVHTLRDLKTSRLNKLTTFKTTVTRTSSVRPELCVATFQCIECLCYSKVIQKDKFTYPLVCSNPLCKNRQKFKVIPNLSSFNDWQKINCQEIYSETPFGSMPRTMILYARNFCCEMAKPGDNIIVGGCLNVIEEDDNFKLVFMVNFIESATEEIKKVNLEQFKQISTNENDEDKNERIKSMNNLQTISNDEVPSSKESIQITTENNKLELKASHENKENIDCNTIKIYESELKNNLVFTQGLDKKNDTLGIKVTQDERLDNQSENIINLQEIPELKILDNFLSSTNLINANNLISYIRNTENVYTKLAESLFPFIYGHSLIKHSILLMLAQGTTKKSLNTKLRGDINILLVGDPGTAKSQFLKQTSAVLPRSIYTSGKGASAAGLTACVIKDADGEFTIEAGALMLSDKAICCIDEFDKMDRNDRVSIHEAMEQGTITINKAGINATLNARCSILAAANPINGKYDEKKTLRQNINLTDAIMSRFDLYFVIVDCVDMENDVAIANKIIEHYSCDGGIYFSDEEIDEDNILDHPIFSQEIKHEIIDKSPKKEVADSHINQRESEDYDISQGSVIYSDFSQSNLALDIESQSNFSIKKKNKTDSVIATNKNDNNNNSIGGAKNDNFAHLNNDLSGNVLNKKLANAPFFTLEEIREYLMFIRENIHPKLTSESGKLIVKKYTKLRKECLINPTNYKITVRQLESLIRLSEALAKIHCDEIVRPIYVEEAYRLIKGSVVEIKSENIDIYNENVDNTLTIERKEYQRILNSIIYILKTKENISMEELINEYLLLREDQIETVDQFTSEEKTVKSVLFHLVNKEGVLYELDEKIFIHPNYDV</sequence>
<dbReference type="SMART" id="SM00350">
    <property type="entry name" value="MCM"/>
    <property type="match status" value="1"/>
</dbReference>
<comment type="caution">
    <text evidence="14">The sequence shown here is derived from an EMBL/GenBank/DDBJ whole genome shotgun (WGS) entry which is preliminary data.</text>
</comment>
<keyword evidence="10" id="KW-0539">Nucleus</keyword>
<dbReference type="GO" id="GO:1902969">
    <property type="term" value="P:mitotic DNA replication"/>
    <property type="evidence" value="ECO:0007669"/>
    <property type="project" value="TreeGrafter"/>
</dbReference>
<dbReference type="AlphaFoldDB" id="J9DCJ4"/>
<dbReference type="STRING" id="1003232.J9DCJ4"/>
<keyword evidence="9 12" id="KW-0238">DNA-binding</keyword>
<dbReference type="FunCoup" id="J9DCJ4">
    <property type="interactions" value="205"/>
</dbReference>
<dbReference type="GO" id="GO:1990518">
    <property type="term" value="F:single-stranded 3'-5' DNA helicase activity"/>
    <property type="evidence" value="ECO:0007669"/>
    <property type="project" value="TreeGrafter"/>
</dbReference>
<dbReference type="Gene3D" id="2.40.50.140">
    <property type="entry name" value="Nucleic acid-binding proteins"/>
    <property type="match status" value="1"/>
</dbReference>
<evidence type="ECO:0000313" key="15">
    <source>
        <dbReference type="Proteomes" id="UP000003163"/>
    </source>
</evidence>
<evidence type="ECO:0000313" key="14">
    <source>
        <dbReference type="EMBL" id="EJW05184.1"/>
    </source>
</evidence>
<dbReference type="EC" id="3.6.4.12" evidence="3"/>
<dbReference type="Pfam" id="PF00493">
    <property type="entry name" value="MCM"/>
    <property type="match status" value="1"/>
</dbReference>
<dbReference type="OrthoDB" id="1744952at2759"/>
<dbReference type="Pfam" id="PF18263">
    <property type="entry name" value="WHD_MCM6"/>
    <property type="match status" value="1"/>
</dbReference>
<dbReference type="Pfam" id="PF17207">
    <property type="entry name" value="MCM_OB"/>
    <property type="match status" value="1"/>
</dbReference>
<dbReference type="FunFam" id="2.20.28.10:FF:000003">
    <property type="entry name" value="DNA helicase"/>
    <property type="match status" value="1"/>
</dbReference>
<feature type="domain" description="MCM C-terminal AAA(+) ATPase" evidence="13">
    <location>
        <begin position="432"/>
        <end position="636"/>
    </location>
</feature>
<dbReference type="InterPro" id="IPR041024">
    <property type="entry name" value="Mcm6_C"/>
</dbReference>
<evidence type="ECO:0000259" key="13">
    <source>
        <dbReference type="PROSITE" id="PS50051"/>
    </source>
</evidence>
<dbReference type="GO" id="GO:0003697">
    <property type="term" value="F:single-stranded DNA binding"/>
    <property type="evidence" value="ECO:0007669"/>
    <property type="project" value="TreeGrafter"/>
</dbReference>
<keyword evidence="7" id="KW-0347">Helicase</keyword>
<dbReference type="VEuPathDB" id="MicrosporidiaDB:EDEG_00716"/>
<dbReference type="InterPro" id="IPR031327">
    <property type="entry name" value="MCM"/>
</dbReference>
<dbReference type="Gene3D" id="2.20.28.10">
    <property type="match status" value="1"/>
</dbReference>
<keyword evidence="5 12" id="KW-0547">Nucleotide-binding</keyword>
<dbReference type="Proteomes" id="UP000003163">
    <property type="component" value="Unassembled WGS sequence"/>
</dbReference>
<dbReference type="GO" id="GO:0005656">
    <property type="term" value="C:nuclear pre-replicative complex"/>
    <property type="evidence" value="ECO:0007669"/>
    <property type="project" value="UniProtKB-ARBA"/>
</dbReference>
<gene>
    <name evidence="14" type="ORF">EDEG_00716</name>
</gene>
<evidence type="ECO:0000256" key="8">
    <source>
        <dbReference type="ARBA" id="ARBA00022840"/>
    </source>
</evidence>
<dbReference type="GO" id="GO:0005524">
    <property type="term" value="F:ATP binding"/>
    <property type="evidence" value="ECO:0007669"/>
    <property type="project" value="UniProtKB-KW"/>
</dbReference>
<comment type="subcellular location">
    <subcellularLocation>
        <location evidence="1">Nucleus</location>
    </subcellularLocation>
</comment>
<dbReference type="InterPro" id="IPR012340">
    <property type="entry name" value="NA-bd_OB-fold"/>
</dbReference>
<dbReference type="OMA" id="KQVPAIY"/>
<keyword evidence="4" id="KW-0235">DNA replication</keyword>
<keyword evidence="8 12" id="KW-0067">ATP-binding</keyword>
<evidence type="ECO:0000256" key="12">
    <source>
        <dbReference type="RuleBase" id="RU004070"/>
    </source>
</evidence>